<evidence type="ECO:0000256" key="15">
    <source>
        <dbReference type="ARBA" id="ARBA00023212"/>
    </source>
</evidence>
<dbReference type="GO" id="GO:0030412">
    <property type="term" value="F:formimidoyltetrahydrofolate cyclodeaminase activity"/>
    <property type="evidence" value="ECO:0007669"/>
    <property type="project" value="UniProtKB-EC"/>
</dbReference>
<evidence type="ECO:0000256" key="11">
    <source>
        <dbReference type="ARBA" id="ARBA00022679"/>
    </source>
</evidence>
<dbReference type="InterPro" id="IPR022384">
    <property type="entry name" value="FormiminoTrfase_cat_dom_sf"/>
</dbReference>
<evidence type="ECO:0000256" key="10">
    <source>
        <dbReference type="ARBA" id="ARBA00022490"/>
    </source>
</evidence>
<evidence type="ECO:0000256" key="7">
    <source>
        <dbReference type="ARBA" id="ARBA00012252"/>
    </source>
</evidence>
<dbReference type="GO" id="GO:0030409">
    <property type="term" value="F:glutamate formimidoyltransferase activity"/>
    <property type="evidence" value="ECO:0007669"/>
    <property type="project" value="UniProtKB-EC"/>
</dbReference>
<comment type="similarity">
    <text evidence="5">In the N-terminal section; belongs to the formiminotransferase family.</text>
</comment>
<dbReference type="FunFam" id="3.30.70.670:FF:000001">
    <property type="entry name" value="Formimidoyltransferase cyclodeaminase"/>
    <property type="match status" value="1"/>
</dbReference>
<dbReference type="SMART" id="SM01222">
    <property type="entry name" value="FTCD_N"/>
    <property type="match status" value="1"/>
</dbReference>
<dbReference type="InterPro" id="IPR051623">
    <property type="entry name" value="FTCD"/>
</dbReference>
<gene>
    <name evidence="23" type="ORF">PLEPLA_LOCUS23797</name>
</gene>
<dbReference type="PANTHER" id="PTHR12234">
    <property type="entry name" value="FORMIMINOTRANSFERASE-CYCLODEAMINASE"/>
    <property type="match status" value="1"/>
</dbReference>
<keyword evidence="16" id="KW-0456">Lyase</keyword>
<dbReference type="InterPro" id="IPR012886">
    <property type="entry name" value="Formiminotransferase_N"/>
</dbReference>
<dbReference type="FunFam" id="1.20.120.680:FF:000001">
    <property type="entry name" value="Formimidoyltransferase cyclodeaminase"/>
    <property type="match status" value="1"/>
</dbReference>
<protein>
    <recommendedName>
        <fullName evidence="9">Formimidoyltransferase-cyclodeaminase</fullName>
        <ecNumber evidence="7">2.1.2.5</ecNumber>
        <ecNumber evidence="8">4.3.1.4</ecNumber>
    </recommendedName>
    <alternativeName>
        <fullName evidence="20">Formiminotransferase-cyclodeaminase</fullName>
    </alternativeName>
</protein>
<dbReference type="EC" id="2.1.2.5" evidence="7"/>
<comment type="subcellular location">
    <subcellularLocation>
        <location evidence="2">Cytoplasm</location>
        <location evidence="2">Cytoskeleton</location>
        <location evidence="2">Microtubule organizing center</location>
        <location evidence="2">Centrosome</location>
        <location evidence="2">Centriole</location>
    </subcellularLocation>
    <subcellularLocation>
        <location evidence="3">Golgi apparatus</location>
    </subcellularLocation>
</comment>
<dbReference type="Pfam" id="PF07837">
    <property type="entry name" value="FTCD_N"/>
    <property type="match status" value="1"/>
</dbReference>
<keyword evidence="10" id="KW-0963">Cytoplasm</keyword>
<dbReference type="NCBIfam" id="TIGR02024">
    <property type="entry name" value="FtcD"/>
    <property type="match status" value="1"/>
</dbReference>
<evidence type="ECO:0000256" key="8">
    <source>
        <dbReference type="ARBA" id="ARBA00012998"/>
    </source>
</evidence>
<dbReference type="EMBL" id="CADEAL010001804">
    <property type="protein sequence ID" value="CAB1435748.1"/>
    <property type="molecule type" value="Genomic_DNA"/>
</dbReference>
<dbReference type="Pfam" id="PF02971">
    <property type="entry name" value="FTCD"/>
    <property type="match status" value="1"/>
</dbReference>
<evidence type="ECO:0000256" key="5">
    <source>
        <dbReference type="ARBA" id="ARBA00008297"/>
    </source>
</evidence>
<keyword evidence="11" id="KW-0808">Transferase</keyword>
<keyword evidence="12" id="KW-0369">Histidine metabolism</keyword>
<dbReference type="AlphaFoldDB" id="A0A9N7USW4"/>
<keyword evidence="24" id="KW-1185">Reference proteome</keyword>
<comment type="pathway">
    <text evidence="4">Amino-acid degradation; L-histidine degradation into L-glutamate; L-glutamate from N-formimidoyl-L-glutamate (transferase route): step 1/1.</text>
</comment>
<reference evidence="23" key="1">
    <citation type="submission" date="2020-03" db="EMBL/GenBank/DDBJ databases">
        <authorList>
            <person name="Weist P."/>
        </authorList>
    </citation>
    <scope>NUCLEOTIDE SEQUENCE</scope>
</reference>
<dbReference type="GO" id="GO:0005794">
    <property type="term" value="C:Golgi apparatus"/>
    <property type="evidence" value="ECO:0007669"/>
    <property type="project" value="UniProtKB-SubCell"/>
</dbReference>
<evidence type="ECO:0000256" key="6">
    <source>
        <dbReference type="ARBA" id="ARBA00010825"/>
    </source>
</evidence>
<evidence type="ECO:0000256" key="2">
    <source>
        <dbReference type="ARBA" id="ARBA00004114"/>
    </source>
</evidence>
<sequence length="665" mass="72700">MEELDGRNVICDNYFTSYEHRSEEQARAPDLLLNPDWMLGKLNNRRLFLEQPGKALVSPFFKRRERIRTEASAEVVNVIKATTAQRAIVLIDARPELTAFSTALAAAPLRASGVRYAPGKKTTADAMAQLVECVPNFSEGRSREVIDAISAAISGTSGCSLLDVDPGASTNRTVYTFVGSPEAVVEGALNAARQAFSLIDMSRHSGEHPRTGALDVCPFIPVQNVTMADCVQCANLFGQKLAETMQVPVYLYGEAARQEARRSLPAVRAGEYEALPEKLKRSEWAPDFGPADFVPAWGATVTGARKFLIAYNVNLIATKEQAHRIALDIREQGRGKEQPGLLKKVQGMGWYLDEANVAQVSTNILDYELTPLQTVYQEICRAAEDLKLPVVGSQVVGLLPLKALLDAADFYIHKEQLFVLEEEHKVRLVITKLGLDSLGPFNPKERIIEYMVRAEDDSRLVSLSLQKFVQSVGARTAAPGGGSVSAAVAALGAALGAMVGQMTYGKRQFENLDGVMRRLIPPFHQAMNELLLMVDADSTAFNSYMVALKMTKTTKEEVQRREAAMQEGLKRAVSVPLALAERIHVLWPSLKEIVVYGNVACRSDAQVAAKVLEAAVHGAYYNVMINLRDIRDEPFTAATEQRATTLLQNAKDAAAAVLAAAAQRK</sequence>
<name>A0A9N7USW4_PLEPL</name>
<dbReference type="InterPro" id="IPR004227">
    <property type="entry name" value="Formiminotransferase_cat"/>
</dbReference>
<dbReference type="InterPro" id="IPR013802">
    <property type="entry name" value="Formiminotransferase_C"/>
</dbReference>
<dbReference type="InterPro" id="IPR007044">
    <property type="entry name" value="Cyclodeamin/CycHdrlase"/>
</dbReference>
<comment type="function">
    <text evidence="18">Folate-dependent enzyme, that displays both transferase and deaminase activity. Serves to channel one-carbon units from formiminoglutamate to the folate pool.</text>
</comment>
<evidence type="ECO:0000313" key="23">
    <source>
        <dbReference type="EMBL" id="CAB1435748.1"/>
    </source>
</evidence>
<dbReference type="GO" id="GO:0005814">
    <property type="term" value="C:centriole"/>
    <property type="evidence" value="ECO:0007669"/>
    <property type="project" value="UniProtKB-SubCell"/>
</dbReference>
<dbReference type="Proteomes" id="UP001153269">
    <property type="component" value="Unassembled WGS sequence"/>
</dbReference>
<evidence type="ECO:0000256" key="18">
    <source>
        <dbReference type="ARBA" id="ARBA00025506"/>
    </source>
</evidence>
<evidence type="ECO:0000259" key="22">
    <source>
        <dbReference type="SMART" id="SM01222"/>
    </source>
</evidence>
<dbReference type="Gene3D" id="3.30.990.10">
    <property type="entry name" value="Formiminotransferase, N-terminal subdomain"/>
    <property type="match status" value="1"/>
</dbReference>
<evidence type="ECO:0000256" key="17">
    <source>
        <dbReference type="ARBA" id="ARBA00023268"/>
    </source>
</evidence>
<dbReference type="InterPro" id="IPR036178">
    <property type="entry name" value="Formintransfe-cycloase-like_sf"/>
</dbReference>
<evidence type="ECO:0000256" key="19">
    <source>
        <dbReference type="ARBA" id="ARBA00025915"/>
    </source>
</evidence>
<keyword evidence="15" id="KW-0206">Cytoskeleton</keyword>
<comment type="caution">
    <text evidence="23">The sequence shown here is derived from an EMBL/GenBank/DDBJ whole genome shotgun (WGS) entry which is preliminary data.</text>
</comment>
<evidence type="ECO:0000256" key="14">
    <source>
        <dbReference type="ARBA" id="ARBA00023034"/>
    </source>
</evidence>
<comment type="function">
    <text evidence="1">Binds and promotes bundling of vimentin filaments originating from the Golgi.</text>
</comment>
<evidence type="ECO:0000256" key="9">
    <source>
        <dbReference type="ARBA" id="ARBA00017787"/>
    </source>
</evidence>
<dbReference type="SUPFAM" id="SSF101262">
    <property type="entry name" value="Methenyltetrahydrofolate cyclohydrolase-like"/>
    <property type="match status" value="1"/>
</dbReference>
<keyword evidence="13" id="KW-0290">Folate-binding</keyword>
<evidence type="ECO:0000256" key="3">
    <source>
        <dbReference type="ARBA" id="ARBA00004555"/>
    </source>
</evidence>
<keyword evidence="17" id="KW-0511">Multifunctional enzyme</keyword>
<evidence type="ECO:0000256" key="16">
    <source>
        <dbReference type="ARBA" id="ARBA00023239"/>
    </source>
</evidence>
<evidence type="ECO:0000256" key="20">
    <source>
        <dbReference type="ARBA" id="ARBA00030029"/>
    </source>
</evidence>
<feature type="domain" description="Formiminotransferase C-terminal subdomain" evidence="21">
    <location>
        <begin position="307"/>
        <end position="451"/>
    </location>
</feature>
<comment type="subunit">
    <text evidence="19">Homooctamer, including four polyglutamate binding sites. The subunits are arranged as a tetramer of dimers, and form a planar ring-shaped structure.</text>
</comment>
<evidence type="ECO:0000259" key="21">
    <source>
        <dbReference type="SMART" id="SM01221"/>
    </source>
</evidence>
<dbReference type="Gene3D" id="3.30.70.670">
    <property type="entry name" value="Formiminotransferase, C-terminal subdomain"/>
    <property type="match status" value="1"/>
</dbReference>
<dbReference type="PANTHER" id="PTHR12234:SF0">
    <property type="entry name" value="FORMIMIDOYLTRANSFERASE-CYCLODEAMINASE"/>
    <property type="match status" value="1"/>
</dbReference>
<dbReference type="FunFam" id="3.30.990.10:FF:000001">
    <property type="entry name" value="Formimidoyltransferase cyclodeaminase"/>
    <property type="match status" value="1"/>
</dbReference>
<dbReference type="Pfam" id="PF04961">
    <property type="entry name" value="FTCD_C"/>
    <property type="match status" value="1"/>
</dbReference>
<evidence type="ECO:0000256" key="4">
    <source>
        <dbReference type="ARBA" id="ARBA00005082"/>
    </source>
</evidence>
<comment type="similarity">
    <text evidence="6">In the C-terminal section; belongs to the cyclodeaminase/cyclohydrolase family.</text>
</comment>
<evidence type="ECO:0000256" key="1">
    <source>
        <dbReference type="ARBA" id="ARBA00002680"/>
    </source>
</evidence>
<dbReference type="GO" id="GO:0005542">
    <property type="term" value="F:folic acid binding"/>
    <property type="evidence" value="ECO:0007669"/>
    <property type="project" value="UniProtKB-KW"/>
</dbReference>
<evidence type="ECO:0000256" key="13">
    <source>
        <dbReference type="ARBA" id="ARBA00022954"/>
    </source>
</evidence>
<dbReference type="SUPFAM" id="SSF55116">
    <property type="entry name" value="Formiminotransferase domain of formiminotransferase-cyclodeaminase"/>
    <property type="match status" value="2"/>
</dbReference>
<dbReference type="EC" id="4.3.1.4" evidence="8"/>
<proteinExistence type="inferred from homology"/>
<feature type="domain" description="Formiminotransferase N-terminal subdomain" evidence="22">
    <location>
        <begin position="129"/>
        <end position="306"/>
    </location>
</feature>
<accession>A0A9N7USW4</accession>
<dbReference type="InterPro" id="IPR037064">
    <property type="entry name" value="Formiminotransferase_N_sf"/>
</dbReference>
<dbReference type="Gene3D" id="1.20.120.680">
    <property type="entry name" value="Formiminotetrahydrofolate cyclodeaminase monomer, up-and-down helical bundle"/>
    <property type="match status" value="1"/>
</dbReference>
<evidence type="ECO:0000313" key="24">
    <source>
        <dbReference type="Proteomes" id="UP001153269"/>
    </source>
</evidence>
<dbReference type="SMART" id="SM01221">
    <property type="entry name" value="FTCD"/>
    <property type="match status" value="1"/>
</dbReference>
<organism evidence="23 24">
    <name type="scientific">Pleuronectes platessa</name>
    <name type="common">European plaice</name>
    <dbReference type="NCBI Taxonomy" id="8262"/>
    <lineage>
        <taxon>Eukaryota</taxon>
        <taxon>Metazoa</taxon>
        <taxon>Chordata</taxon>
        <taxon>Craniata</taxon>
        <taxon>Vertebrata</taxon>
        <taxon>Euteleostomi</taxon>
        <taxon>Actinopterygii</taxon>
        <taxon>Neopterygii</taxon>
        <taxon>Teleostei</taxon>
        <taxon>Neoteleostei</taxon>
        <taxon>Acanthomorphata</taxon>
        <taxon>Carangaria</taxon>
        <taxon>Pleuronectiformes</taxon>
        <taxon>Pleuronectoidei</taxon>
        <taxon>Pleuronectidae</taxon>
        <taxon>Pleuronectes</taxon>
    </lineage>
</organism>
<keyword evidence="14" id="KW-0333">Golgi apparatus</keyword>
<dbReference type="GO" id="GO:0006547">
    <property type="term" value="P:L-histidine metabolic process"/>
    <property type="evidence" value="ECO:0007669"/>
    <property type="project" value="UniProtKB-KW"/>
</dbReference>
<evidence type="ECO:0000256" key="12">
    <source>
        <dbReference type="ARBA" id="ARBA00022808"/>
    </source>
</evidence>
<dbReference type="InterPro" id="IPR037070">
    <property type="entry name" value="Formiminotransferase_C_sf"/>
</dbReference>